<keyword evidence="5 8" id="KW-0812">Transmembrane</keyword>
<evidence type="ECO:0000256" key="3">
    <source>
        <dbReference type="ARBA" id="ARBA00022448"/>
    </source>
</evidence>
<dbReference type="PANTHER" id="PTHR30472">
    <property type="entry name" value="FERRIC ENTEROBACTIN TRANSPORT SYSTEM PERMEASE PROTEIN"/>
    <property type="match status" value="1"/>
</dbReference>
<dbReference type="Pfam" id="PF01032">
    <property type="entry name" value="FecCD"/>
    <property type="match status" value="1"/>
</dbReference>
<dbReference type="GO" id="GO:0033214">
    <property type="term" value="P:siderophore-iron import into cell"/>
    <property type="evidence" value="ECO:0007669"/>
    <property type="project" value="TreeGrafter"/>
</dbReference>
<evidence type="ECO:0000256" key="8">
    <source>
        <dbReference type="SAM" id="Phobius"/>
    </source>
</evidence>
<feature type="transmembrane region" description="Helical" evidence="8">
    <location>
        <begin position="88"/>
        <end position="107"/>
    </location>
</feature>
<dbReference type="GO" id="GO:0005886">
    <property type="term" value="C:plasma membrane"/>
    <property type="evidence" value="ECO:0007669"/>
    <property type="project" value="UniProtKB-SubCell"/>
</dbReference>
<feature type="transmembrane region" description="Helical" evidence="8">
    <location>
        <begin position="305"/>
        <end position="326"/>
    </location>
</feature>
<evidence type="ECO:0000256" key="2">
    <source>
        <dbReference type="ARBA" id="ARBA00007935"/>
    </source>
</evidence>
<dbReference type="AlphaFoldDB" id="A0A553IHD9"/>
<protein>
    <submittedName>
        <fullName evidence="9">Iron chelate uptake ABC transporter family permease subunit</fullName>
    </submittedName>
</protein>
<dbReference type="EMBL" id="VKID01000001">
    <property type="protein sequence ID" value="TRX99616.1"/>
    <property type="molecule type" value="Genomic_DNA"/>
</dbReference>
<feature type="transmembrane region" description="Helical" evidence="8">
    <location>
        <begin position="57"/>
        <end position="76"/>
    </location>
</feature>
<keyword evidence="6 8" id="KW-1133">Transmembrane helix</keyword>
<gene>
    <name evidence="9" type="ORF">FNV44_00825</name>
</gene>
<keyword evidence="7 8" id="KW-0472">Membrane</keyword>
<keyword evidence="3" id="KW-0813">Transport</keyword>
<dbReference type="GO" id="GO:0022857">
    <property type="term" value="F:transmembrane transporter activity"/>
    <property type="evidence" value="ECO:0007669"/>
    <property type="project" value="InterPro"/>
</dbReference>
<evidence type="ECO:0000256" key="1">
    <source>
        <dbReference type="ARBA" id="ARBA00004651"/>
    </source>
</evidence>
<feature type="transmembrane region" description="Helical" evidence="8">
    <location>
        <begin position="281"/>
        <end position="299"/>
    </location>
</feature>
<dbReference type="PANTHER" id="PTHR30472:SF19">
    <property type="entry name" value="PETROBACTIN IMPORT SYSTEM PERMEASE PROTEIN YCLO"/>
    <property type="match status" value="1"/>
</dbReference>
<feature type="transmembrane region" description="Helical" evidence="8">
    <location>
        <begin position="214"/>
        <end position="231"/>
    </location>
</feature>
<comment type="similarity">
    <text evidence="2">Belongs to the binding-protein-dependent transport system permease family. FecCD subfamily.</text>
</comment>
<feature type="transmembrane region" description="Helical" evidence="8">
    <location>
        <begin position="147"/>
        <end position="170"/>
    </location>
</feature>
<dbReference type="InterPro" id="IPR037294">
    <property type="entry name" value="ABC_BtuC-like"/>
</dbReference>
<dbReference type="Proteomes" id="UP000315938">
    <property type="component" value="Unassembled WGS sequence"/>
</dbReference>
<evidence type="ECO:0000256" key="6">
    <source>
        <dbReference type="ARBA" id="ARBA00022989"/>
    </source>
</evidence>
<organism evidence="9 10">
    <name type="scientific">Acholeplasma laidlawii</name>
    <dbReference type="NCBI Taxonomy" id="2148"/>
    <lineage>
        <taxon>Bacteria</taxon>
        <taxon>Bacillati</taxon>
        <taxon>Mycoplasmatota</taxon>
        <taxon>Mollicutes</taxon>
        <taxon>Acholeplasmatales</taxon>
        <taxon>Acholeplasmataceae</taxon>
        <taxon>Acholeplasma</taxon>
    </lineage>
</organism>
<feature type="transmembrane region" description="Helical" evidence="8">
    <location>
        <begin position="243"/>
        <end position="269"/>
    </location>
</feature>
<proteinExistence type="inferred from homology"/>
<keyword evidence="4" id="KW-1003">Cell membrane</keyword>
<dbReference type="GeneID" id="41339105"/>
<reference evidence="9 10" key="1">
    <citation type="submission" date="2019-07" db="EMBL/GenBank/DDBJ databases">
        <title>Genome sequence of Acholeplasma laidlawii strain with increased resistance to erythromycin.</title>
        <authorList>
            <person name="Medvedeva E.S."/>
            <person name="Baranova N.B."/>
            <person name="Siniagina M.N."/>
            <person name="Mouzykantov A."/>
            <person name="Chernova O.A."/>
            <person name="Chernov V.M."/>
        </authorList>
    </citation>
    <scope>NUCLEOTIDE SEQUENCE [LARGE SCALE GENOMIC DNA]</scope>
    <source>
        <strain evidence="9 10">PG8REry</strain>
    </source>
</reference>
<comment type="subcellular location">
    <subcellularLocation>
        <location evidence="1">Cell membrane</location>
        <topology evidence="1">Multi-pass membrane protein</topology>
    </subcellularLocation>
</comment>
<feature type="transmembrane region" description="Helical" evidence="8">
    <location>
        <begin position="113"/>
        <end position="135"/>
    </location>
</feature>
<evidence type="ECO:0000313" key="10">
    <source>
        <dbReference type="Proteomes" id="UP000315938"/>
    </source>
</evidence>
<accession>A0A553IHD9</accession>
<name>A0A553IHD9_ACHLA</name>
<evidence type="ECO:0000313" key="9">
    <source>
        <dbReference type="EMBL" id="TRX99616.1"/>
    </source>
</evidence>
<dbReference type="SUPFAM" id="SSF81345">
    <property type="entry name" value="ABC transporter involved in vitamin B12 uptake, BtuC"/>
    <property type="match status" value="1"/>
</dbReference>
<evidence type="ECO:0000256" key="4">
    <source>
        <dbReference type="ARBA" id="ARBA00022475"/>
    </source>
</evidence>
<sequence length="331" mass="37148">MLKTYKFWVMVTLVAILLYLSVWMVSQYDVIVFSLNDPDRAPLFLKTMLTIFQRRSVQIVALLIAAILISLATTVFQTLTQNRIITPSLLGFDSIFVVTQTTLVYFASMSKFVVNPILNFLITVLLMVGITLLMYKTILRKHRNNILLLLLVGMVISTLASNYASFLQILMNPTEFQVITSLTNVSVVNINSTLTLIALPVAVATTIYFYSKTYVYDVMALGMSHAMNLGIDYKRQTHIDLIFISIAIALTTALVGPLSFLGLIAVNIAKELYDKYHHKHIFILSSLIAVVVLILGQSIVELIGFKTVVTTFISLFGGIYMIYLIIKEHKI</sequence>
<evidence type="ECO:0000256" key="5">
    <source>
        <dbReference type="ARBA" id="ARBA00022692"/>
    </source>
</evidence>
<dbReference type="Gene3D" id="1.10.3470.10">
    <property type="entry name" value="ABC transporter involved in vitamin B12 uptake, BtuC"/>
    <property type="match status" value="1"/>
</dbReference>
<feature type="transmembrane region" description="Helical" evidence="8">
    <location>
        <begin position="7"/>
        <end position="26"/>
    </location>
</feature>
<dbReference type="RefSeq" id="WP_049751959.1">
    <property type="nucleotide sequence ID" value="NZ_JACAOF010000002.1"/>
</dbReference>
<comment type="caution">
    <text evidence="9">The sequence shown here is derived from an EMBL/GenBank/DDBJ whole genome shotgun (WGS) entry which is preliminary data.</text>
</comment>
<feature type="transmembrane region" description="Helical" evidence="8">
    <location>
        <begin position="190"/>
        <end position="209"/>
    </location>
</feature>
<dbReference type="InterPro" id="IPR000522">
    <property type="entry name" value="ABC_transptr_permease_BtuC"/>
</dbReference>
<evidence type="ECO:0000256" key="7">
    <source>
        <dbReference type="ARBA" id="ARBA00023136"/>
    </source>
</evidence>